<dbReference type="AlphaFoldDB" id="A0A1H6MLX2"/>
<evidence type="ECO:0000313" key="1">
    <source>
        <dbReference type="EMBL" id="SEH99516.1"/>
    </source>
</evidence>
<accession>A0A1H6MLX2</accession>
<gene>
    <name evidence="1" type="ORF">SAMN02927937_02619</name>
</gene>
<dbReference type="OrthoDB" id="7107802at2"/>
<dbReference type="RefSeq" id="WP_091102012.1">
    <property type="nucleotide sequence ID" value="NZ_FNXE01000051.1"/>
</dbReference>
<proteinExistence type="predicted"/>
<evidence type="ECO:0000313" key="2">
    <source>
        <dbReference type="Proteomes" id="UP000199634"/>
    </source>
</evidence>
<organism evidence="1 2">
    <name type="scientific">Paenimyroides marinum</name>
    <dbReference type="NCBI Taxonomy" id="1159016"/>
    <lineage>
        <taxon>Bacteria</taxon>
        <taxon>Pseudomonadati</taxon>
        <taxon>Bacteroidota</taxon>
        <taxon>Flavobacteriia</taxon>
        <taxon>Flavobacteriales</taxon>
        <taxon>Flavobacteriaceae</taxon>
        <taxon>Paenimyroides</taxon>
    </lineage>
</organism>
<protein>
    <submittedName>
        <fullName evidence="1">Uncharacterized protein</fullName>
    </submittedName>
</protein>
<sequence>MTLTQEHLDFEKFSRQLIGLTILKVEYSEIAYEPTNPKPYYPTQFANLDSVDFSIFFHTDNDKLVEIYWDSKFFQYGIGVKINEQSDFSGSIKWDVSSNGLWKKFIGTTITDIRITWETVTTTEEKTGKTENFVYPQDIKITFSNDQTIFISAAGFLDQGDKEVYGMLDNLTVTDNEELARQVKMIN</sequence>
<reference evidence="1 2" key="1">
    <citation type="submission" date="2016-10" db="EMBL/GenBank/DDBJ databases">
        <authorList>
            <person name="de Groot N.N."/>
        </authorList>
    </citation>
    <scope>NUCLEOTIDE SEQUENCE [LARGE SCALE GENOMIC DNA]</scope>
    <source>
        <strain evidence="1 2">CGMCC 1.10825</strain>
    </source>
</reference>
<keyword evidence="2" id="KW-1185">Reference proteome</keyword>
<name>A0A1H6MLX2_9FLAO</name>
<dbReference type="EMBL" id="FNXE01000051">
    <property type="protein sequence ID" value="SEH99516.1"/>
    <property type="molecule type" value="Genomic_DNA"/>
</dbReference>
<dbReference type="Proteomes" id="UP000199634">
    <property type="component" value="Unassembled WGS sequence"/>
</dbReference>